<dbReference type="PANTHER" id="PTHR14237">
    <property type="entry name" value="MOLYBDOPTERIN COFACTOR SULFURASE MOSC"/>
    <property type="match status" value="1"/>
</dbReference>
<dbReference type="SUPFAM" id="SSF53383">
    <property type="entry name" value="PLP-dependent transferases"/>
    <property type="match status" value="1"/>
</dbReference>
<dbReference type="InterPro" id="IPR015424">
    <property type="entry name" value="PyrdxlP-dep_Trfase"/>
</dbReference>
<dbReference type="STRING" id="1316194.A0A1Q5U8U4"/>
<evidence type="ECO:0000313" key="4">
    <source>
        <dbReference type="Proteomes" id="UP000186955"/>
    </source>
</evidence>
<dbReference type="PANTHER" id="PTHR14237:SF80">
    <property type="entry name" value="MOLYBDENUM COFACTOR SULFURASE"/>
    <property type="match status" value="1"/>
</dbReference>
<sequence>MPMKTNSVENPTGCGCVDNYCRNIEGLREREFPDMQTPLDVSKTAPDFVALSLAKIFGFPDLGALLVRKDTVYALDGRKAFGYGSINMVKASGDKWYAKRTASIRERFEDGTLSHSKIIALGTAFGTHERLYGSMANISAHTSWLAGEAYDRLSVLRHFNGTKLCQIYRSEYGNPRLQGPVIALKLSNSRGIGIPSADVKELAATRDIQLYVDSACNLNGTASSLMCTRTGRQRFYAATPGCCGDDHDVLVGRPTGALRISLGAMTSLNDITVLVSFLHDTYVEEGPDTTHLLPPQPSVKPFAAQLFVEALTVFPILGCGGYSIPMGKRWEIHENGLAWNHTWCLIHDATNEILESHKHPRMLEIRPTVQLHHRVLHLSCFKWTGPNQFNVKIPLPVAQPNQRCRPSTESVRRHKDILWVQKYDISPVKTFFSKVLGEPCTLAIICSQRTTETLPPSPPSGTYRSRLRRVFRPKASWSCFSCAKSDRCCSSVCSVEKTTPKVLGTSLQCESVTRFSEVENEYLNQTSLDCDEKQANIMVGEQPTRSTNEKYPFRQCHWPTIRIGPSKVQFDSARKVGPVDHELLEANKPSVSVGVRQFTGHITYENYTIQSPKGDNGHRRTIAAGDMVVPVQ</sequence>
<dbReference type="AlphaFoldDB" id="A0A1Q5U8U4"/>
<dbReference type="GO" id="GO:0008265">
    <property type="term" value="F:molybdenum cofactor sulfurtransferase activity"/>
    <property type="evidence" value="ECO:0007669"/>
    <property type="project" value="TreeGrafter"/>
</dbReference>
<feature type="domain" description="Aminotransferase class V" evidence="1">
    <location>
        <begin position="36"/>
        <end position="159"/>
    </location>
</feature>
<evidence type="ECO:0000259" key="1">
    <source>
        <dbReference type="Pfam" id="PF00266"/>
    </source>
</evidence>
<accession>A0A1Q5U8U4</accession>
<evidence type="ECO:0000259" key="2">
    <source>
        <dbReference type="Pfam" id="PF03476"/>
    </source>
</evidence>
<dbReference type="Gene3D" id="3.90.1150.10">
    <property type="entry name" value="Aspartate Aminotransferase, domain 1"/>
    <property type="match status" value="1"/>
</dbReference>
<dbReference type="EMBL" id="MNBE01000560">
    <property type="protein sequence ID" value="OKP08906.1"/>
    <property type="molecule type" value="Genomic_DNA"/>
</dbReference>
<dbReference type="InterPro" id="IPR000192">
    <property type="entry name" value="Aminotrans_V_dom"/>
</dbReference>
<gene>
    <name evidence="3" type="ORF">PENSUB_5487</name>
</gene>
<reference evidence="3 4" key="1">
    <citation type="submission" date="2016-10" db="EMBL/GenBank/DDBJ databases">
        <title>Genome sequence of the ascomycete fungus Penicillium subrubescens.</title>
        <authorList>
            <person name="De Vries R.P."/>
            <person name="Peng M."/>
            <person name="Dilokpimol A."/>
            <person name="Hilden K."/>
            <person name="Makela M.R."/>
            <person name="Grigoriev I."/>
            <person name="Riley R."/>
            <person name="Granchi Z."/>
        </authorList>
    </citation>
    <scope>NUCLEOTIDE SEQUENCE [LARGE SCALE GENOMIC DNA]</scope>
    <source>
        <strain evidence="3 4">CBS 132785</strain>
    </source>
</reference>
<organism evidence="3 4">
    <name type="scientific">Penicillium subrubescens</name>
    <dbReference type="NCBI Taxonomy" id="1316194"/>
    <lineage>
        <taxon>Eukaryota</taxon>
        <taxon>Fungi</taxon>
        <taxon>Dikarya</taxon>
        <taxon>Ascomycota</taxon>
        <taxon>Pezizomycotina</taxon>
        <taxon>Eurotiomycetes</taxon>
        <taxon>Eurotiomycetidae</taxon>
        <taxon>Eurotiales</taxon>
        <taxon>Aspergillaceae</taxon>
        <taxon>Penicillium</taxon>
    </lineage>
</organism>
<keyword evidence="4" id="KW-1185">Reference proteome</keyword>
<dbReference type="Pfam" id="PF00266">
    <property type="entry name" value="Aminotran_5"/>
    <property type="match status" value="1"/>
</dbReference>
<protein>
    <submittedName>
        <fullName evidence="3">Molybdenum cofactor sulfurase</fullName>
    </submittedName>
</protein>
<evidence type="ECO:0000313" key="3">
    <source>
        <dbReference type="EMBL" id="OKP08906.1"/>
    </source>
</evidence>
<dbReference type="GO" id="GO:0043545">
    <property type="term" value="P:molybdopterin cofactor metabolic process"/>
    <property type="evidence" value="ECO:0007669"/>
    <property type="project" value="TreeGrafter"/>
</dbReference>
<dbReference type="InterPro" id="IPR005303">
    <property type="entry name" value="MOCOS_middle"/>
</dbReference>
<name>A0A1Q5U8U4_9EURO</name>
<dbReference type="Gene3D" id="3.40.640.10">
    <property type="entry name" value="Type I PLP-dependent aspartate aminotransferase-like (Major domain)"/>
    <property type="match status" value="1"/>
</dbReference>
<dbReference type="InterPro" id="IPR015421">
    <property type="entry name" value="PyrdxlP-dep_Trfase_major"/>
</dbReference>
<dbReference type="Proteomes" id="UP000186955">
    <property type="component" value="Unassembled WGS sequence"/>
</dbReference>
<dbReference type="SUPFAM" id="SSF141673">
    <property type="entry name" value="MOSC N-terminal domain-like"/>
    <property type="match status" value="1"/>
</dbReference>
<feature type="domain" description="Molybdenum cofactor sulfurase middle" evidence="2">
    <location>
        <begin position="308"/>
        <end position="437"/>
    </location>
</feature>
<proteinExistence type="predicted"/>
<dbReference type="Pfam" id="PF03476">
    <property type="entry name" value="MOSC_N"/>
    <property type="match status" value="1"/>
</dbReference>
<comment type="caution">
    <text evidence="3">The sequence shown here is derived from an EMBL/GenBank/DDBJ whole genome shotgun (WGS) entry which is preliminary data.</text>
</comment>
<dbReference type="InterPro" id="IPR015422">
    <property type="entry name" value="PyrdxlP-dep_Trfase_small"/>
</dbReference>